<keyword evidence="1" id="KW-1185">Reference proteome</keyword>
<dbReference type="Proteomes" id="UP000035680">
    <property type="component" value="Unassembled WGS sequence"/>
</dbReference>
<organism evidence="1 2">
    <name type="scientific">Strongyloides venezuelensis</name>
    <name type="common">Threadworm</name>
    <dbReference type="NCBI Taxonomy" id="75913"/>
    <lineage>
        <taxon>Eukaryota</taxon>
        <taxon>Metazoa</taxon>
        <taxon>Ecdysozoa</taxon>
        <taxon>Nematoda</taxon>
        <taxon>Chromadorea</taxon>
        <taxon>Rhabditida</taxon>
        <taxon>Tylenchina</taxon>
        <taxon>Panagrolaimomorpha</taxon>
        <taxon>Strongyloidoidea</taxon>
        <taxon>Strongyloididae</taxon>
        <taxon>Strongyloides</taxon>
    </lineage>
</organism>
<evidence type="ECO:0000313" key="1">
    <source>
        <dbReference type="Proteomes" id="UP000035680"/>
    </source>
</evidence>
<reference evidence="1" key="1">
    <citation type="submission" date="2014-07" db="EMBL/GenBank/DDBJ databases">
        <authorList>
            <person name="Martin A.A"/>
            <person name="De Silva N."/>
        </authorList>
    </citation>
    <scope>NUCLEOTIDE SEQUENCE</scope>
</reference>
<evidence type="ECO:0000313" key="2">
    <source>
        <dbReference type="WBParaSite" id="SVE_0268100.1"/>
    </source>
</evidence>
<protein>
    <submittedName>
        <fullName evidence="2">F-box domain-containing protein</fullName>
    </submittedName>
</protein>
<proteinExistence type="predicted"/>
<accession>A0A0K0F1K6</accession>
<sequence>MANTCTILDILNNDYFAKNLLTYILSINDLDNFSLSCKAAYRSVSMTKNILVLRRRKFCTTLVVSDKEKQRQVLSTGRIRTLYLNDDSVKIEKKFFESLQPDEMDMIDEVHFRIEDQRKSKLTKKFDDYAIKIAKIIDDYFEMFPNAKILNFMDSFNNHPSGFPLAVIRHLKSHKIRVITNVNINSIIRFYSDKNSKKNNFFTNLPNLEEFGFCIDKRKQQNLTLNEFKQFEPFVEYLSKRPNITCTFYKTTVLYHTPENKAMLQILLKHKLNIKVDHRLSWQYLSLLKDFGLHTSFDFNRIKHFNYTYTPNSAINRMLPKLPYLKSMSFFFPTALHDDPPQTRGGRIDRSVLENEWPLQNLRDCHFLEEMCIVSEIAVRNKDDYNFLPFPLYVLIRHVIENLPQSVTKLTIIANEKLTTKMSHAIRCSLPNLKELTLWNMKIRKDDILDKLKSLEFLHVNIPINFRIPSSVKYLIVEHDLKECKCLDRDEKPYKHDIENKLLFSKYPHFMLITQDHNTPIKVFYKNKYEKYRYQDVIRTFRENMDLFMLPI</sequence>
<name>A0A0K0F1K6_STRVS</name>
<dbReference type="WBParaSite" id="SVE_0268100.1">
    <property type="protein sequence ID" value="SVE_0268100.1"/>
    <property type="gene ID" value="SVE_0268100"/>
</dbReference>
<dbReference type="AlphaFoldDB" id="A0A0K0F1K6"/>
<reference evidence="2" key="2">
    <citation type="submission" date="2015-08" db="UniProtKB">
        <authorList>
            <consortium name="WormBaseParasite"/>
        </authorList>
    </citation>
    <scope>IDENTIFICATION</scope>
</reference>